<name>A0A0N4ZIZ6_PARTI</name>
<organism evidence="2 3">
    <name type="scientific">Parastrongyloides trichosuri</name>
    <name type="common">Possum-specific nematode worm</name>
    <dbReference type="NCBI Taxonomy" id="131310"/>
    <lineage>
        <taxon>Eukaryota</taxon>
        <taxon>Metazoa</taxon>
        <taxon>Ecdysozoa</taxon>
        <taxon>Nematoda</taxon>
        <taxon>Chromadorea</taxon>
        <taxon>Rhabditida</taxon>
        <taxon>Tylenchina</taxon>
        <taxon>Panagrolaimomorpha</taxon>
        <taxon>Strongyloidoidea</taxon>
        <taxon>Strongyloididae</taxon>
        <taxon>Parastrongyloides</taxon>
    </lineage>
</organism>
<evidence type="ECO:0000313" key="3">
    <source>
        <dbReference type="WBParaSite" id="PTRK_0000790900.1"/>
    </source>
</evidence>
<dbReference type="AlphaFoldDB" id="A0A0N4ZIZ6"/>
<feature type="compositionally biased region" description="Basic and acidic residues" evidence="1">
    <location>
        <begin position="293"/>
        <end position="307"/>
    </location>
</feature>
<accession>A0A0N4ZIZ6</accession>
<reference evidence="3" key="1">
    <citation type="submission" date="2017-02" db="UniProtKB">
        <authorList>
            <consortium name="WormBaseParasite"/>
        </authorList>
    </citation>
    <scope>IDENTIFICATION</scope>
</reference>
<feature type="region of interest" description="Disordered" evidence="1">
    <location>
        <begin position="277"/>
        <end position="318"/>
    </location>
</feature>
<keyword evidence="2" id="KW-1185">Reference proteome</keyword>
<dbReference type="Proteomes" id="UP000038045">
    <property type="component" value="Unplaced"/>
</dbReference>
<sequence length="963" mass="98765">MVAGADGDAAHGVQRRFDAGEVGLVAADHEGQGAGVRGGGAARDGGPLPSRFASHLFDSFGSGGFSEPQHELAGVAANGRVIDIGRARVVGALQHIARAVQHEARRPDLALDLVDVDAVQGVGRRQARTGRRVVVDDDIEAARLQRPIGRRIDLGRRVRREILQVQVVVVLGGEDQVQTFGPFRRADGRTDGVGVVERGGGGQGLAIAGLKADELGRLPGGDVAVGSDSGREQAGEVAAAHDHVADLLTLRHLGEGQGFGGVAGLVAGHVRRRADGAGQRRRIGVRGGLGRGLGRDDRGGRRQRGGDDEGEEGTHGYSSCMFSASSARLLEAIDELVSLAANGLVEDVQAVIVGGVGDGGGFTVEDEAGGLDLAAQLGALDAVQGLDGGVGGAGRGLMVDDHEQAAGLQRLEDVGVHLGHIDAETGDVEVVVLLAHEDHVQRLIKAHGVQVAVDAADVGISGDQGVGARVFTLGGLVGHEGVDVAALAHHPREQAGEVARAGADVGDALAGLKLGEGEDFGRVTQGIAGDLVGGTQGAGLHGDGGQLDHLRAFRADDMDADHALAVGVDHQLHQHPLVRAGEGVLHRAEAGHIDIDAVRAGAARLMLGQADDADRRLAEDGGGDGFVVEVLRVVLVDRLVEGDGLADGDRGQVHAVSDVADGPDVVGRGLRVRIDGDGALVVQLHAGVLQPQCLDVGDAAGGEHDDVMLHRHAVAEVADQTRLGLLDRGVLAAQDDLDAALLDLARQMGAHVVVKAAQDVGAAIDQGRLDAQTGEDARELDRDIAAARDHDALGQLRQMESFFGRDGMFDAGQVLGLPRAAAGGDQDLLGGEGLVFADDFDGVGVLQDSAAVDQIDARLGQVGGVDARQAGDLDVLGLQEGRPVEFRIVEGPAVALGDLQRVADFRGHDHELLGHAAADDAGAADPVFLGHSHLLAAQGGQARRADPAGTGADDEEVVVVLGH</sequence>
<protein>
    <submittedName>
        <fullName evidence="3">PE-PGRS family protein</fullName>
    </submittedName>
</protein>
<evidence type="ECO:0000313" key="2">
    <source>
        <dbReference type="Proteomes" id="UP000038045"/>
    </source>
</evidence>
<dbReference type="WBParaSite" id="PTRK_0000790900.1">
    <property type="protein sequence ID" value="PTRK_0000790900.1"/>
    <property type="gene ID" value="PTRK_0000790900"/>
</dbReference>
<proteinExistence type="predicted"/>
<evidence type="ECO:0000256" key="1">
    <source>
        <dbReference type="SAM" id="MobiDB-lite"/>
    </source>
</evidence>